<dbReference type="Proteomes" id="UP000218377">
    <property type="component" value="Unassembled WGS sequence"/>
</dbReference>
<dbReference type="EMBL" id="CP025334">
    <property type="protein sequence ID" value="AZT96550.1"/>
    <property type="molecule type" value="Genomic_DNA"/>
</dbReference>
<gene>
    <name evidence="4" type="ORF">CIK65_14825</name>
    <name evidence="3" type="ORF">CIK79_13400</name>
    <name evidence="2" type="ORF">CXR27_05650</name>
</gene>
<dbReference type="GeneID" id="99802570"/>
<name>A0A2A3YRT9_BREAU</name>
<dbReference type="Proteomes" id="UP000218620">
    <property type="component" value="Unassembled WGS sequence"/>
</dbReference>
<dbReference type="EMBL" id="NRGQ01000024">
    <property type="protein sequence ID" value="PCC41979.1"/>
    <property type="molecule type" value="Genomic_DNA"/>
</dbReference>
<organism evidence="4 6">
    <name type="scientific">Brevibacterium aurantiacum</name>
    <dbReference type="NCBI Taxonomy" id="273384"/>
    <lineage>
        <taxon>Bacteria</taxon>
        <taxon>Bacillati</taxon>
        <taxon>Actinomycetota</taxon>
        <taxon>Actinomycetes</taxon>
        <taxon>Micrococcales</taxon>
        <taxon>Brevibacteriaceae</taxon>
        <taxon>Brevibacterium</taxon>
    </lineage>
</organism>
<reference evidence="5 6" key="1">
    <citation type="journal article" date="2017" name="Elife">
        <title>Extensive horizontal gene transfer in cheese-associated bacteria.</title>
        <authorList>
            <person name="Bonham K.S."/>
            <person name="Wolfe B.E."/>
            <person name="Dutton R.J."/>
        </authorList>
    </citation>
    <scope>NUCLEOTIDE SEQUENCE [LARGE SCALE GENOMIC DNA]</scope>
    <source>
        <strain evidence="4 6">962_8</strain>
        <strain evidence="3 5">JB5</strain>
    </source>
</reference>
<evidence type="ECO:0000313" key="7">
    <source>
        <dbReference type="Proteomes" id="UP000282731"/>
    </source>
</evidence>
<reference evidence="2 7" key="2">
    <citation type="submission" date="2017-12" db="EMBL/GenBank/DDBJ databases">
        <authorList>
            <person name="Levesque S."/>
        </authorList>
    </citation>
    <scope>NUCLEOTIDE SEQUENCE [LARGE SCALE GENOMIC DNA]</scope>
    <source>
        <strain evidence="2 7">SMQ-1420</strain>
    </source>
</reference>
<evidence type="ECO:0000313" key="2">
    <source>
        <dbReference type="EMBL" id="AZT96550.1"/>
    </source>
</evidence>
<evidence type="ECO:0000313" key="4">
    <source>
        <dbReference type="EMBL" id="PCC41979.1"/>
    </source>
</evidence>
<dbReference type="AlphaFoldDB" id="A0A2A3YRT9"/>
<accession>A0A2A3YRT9</accession>
<proteinExistence type="predicted"/>
<evidence type="ECO:0000259" key="1">
    <source>
        <dbReference type="Pfam" id="PF13683"/>
    </source>
</evidence>
<dbReference type="RefSeq" id="WP_096158426.1">
    <property type="nucleotide sequence ID" value="NZ_BJME01000034.1"/>
</dbReference>
<feature type="domain" description="Integrase catalytic" evidence="1">
    <location>
        <begin position="79"/>
        <end position="129"/>
    </location>
</feature>
<dbReference type="EMBL" id="NRGX01000001">
    <property type="protein sequence ID" value="PCC19197.1"/>
    <property type="molecule type" value="Genomic_DNA"/>
</dbReference>
<evidence type="ECO:0000313" key="3">
    <source>
        <dbReference type="EMBL" id="PCC19197.1"/>
    </source>
</evidence>
<evidence type="ECO:0000313" key="5">
    <source>
        <dbReference type="Proteomes" id="UP000218377"/>
    </source>
</evidence>
<evidence type="ECO:0000313" key="6">
    <source>
        <dbReference type="Proteomes" id="UP000218620"/>
    </source>
</evidence>
<dbReference type="Proteomes" id="UP000282731">
    <property type="component" value="Chromosome"/>
</dbReference>
<dbReference type="InterPro" id="IPR001584">
    <property type="entry name" value="Integrase_cat-core"/>
</dbReference>
<sequence>MSRSSPTCSTARSSAGRYRGRYKPSWPSTLCRWESISANVQVATCSGWCTIGTAQYRAIRYGEALAGQDAVASVGSKVDSYDNALTETLNTLYKAELIRNKGAWKGIDDVELAAAERVHWFNTYRPHRSTWCSDSLCVPIRLFQCAAAGCVARARADD</sequence>
<dbReference type="GO" id="GO:0015074">
    <property type="term" value="P:DNA integration"/>
    <property type="evidence" value="ECO:0007669"/>
    <property type="project" value="InterPro"/>
</dbReference>
<dbReference type="Pfam" id="PF13683">
    <property type="entry name" value="rve_3"/>
    <property type="match status" value="1"/>
</dbReference>
<reference evidence="2 7" key="3">
    <citation type="submission" date="2019-01" db="EMBL/GenBank/DDBJ databases">
        <title>Comparative genomic analysis of Brevibacterium aurantiacum sheds light on its evolution and its adaptation to smear-ripened cheeses.</title>
        <authorList>
            <person name="Moineau S."/>
        </authorList>
    </citation>
    <scope>NUCLEOTIDE SEQUENCE [LARGE SCALE GENOMIC DNA]</scope>
    <source>
        <strain evidence="2 7">SMQ-1420</strain>
    </source>
</reference>
<protein>
    <recommendedName>
        <fullName evidence="1">Integrase catalytic domain-containing protein</fullName>
    </recommendedName>
</protein>